<name>A9T281_PHYPA</name>
<dbReference type="EMBL" id="ABEU02000005">
    <property type="protein sequence ID" value="PNR54512.1"/>
    <property type="molecule type" value="Genomic_DNA"/>
</dbReference>
<evidence type="ECO:0000256" key="16">
    <source>
        <dbReference type="ARBA" id="ARBA00023310"/>
    </source>
</evidence>
<dbReference type="AlphaFoldDB" id="A9T281"/>
<dbReference type="InterPro" id="IPR004100">
    <property type="entry name" value="ATPase_F1/V1/A1_a/bsu_N"/>
</dbReference>
<dbReference type="EnsemblPlants" id="Pp3c5_26350V3.2">
    <property type="protein sequence ID" value="Pp3c5_26350V3.2"/>
    <property type="gene ID" value="Pp3c5_26350"/>
</dbReference>
<comment type="catalytic activity">
    <reaction evidence="17 18">
        <text>ATP + H2O + 4 H(+)(in) = ADP + phosphate + 5 H(+)(out)</text>
        <dbReference type="Rhea" id="RHEA:57720"/>
        <dbReference type="ChEBI" id="CHEBI:15377"/>
        <dbReference type="ChEBI" id="CHEBI:15378"/>
        <dbReference type="ChEBI" id="CHEBI:30616"/>
        <dbReference type="ChEBI" id="CHEBI:43474"/>
        <dbReference type="ChEBI" id="CHEBI:456216"/>
        <dbReference type="EC" id="7.1.2.2"/>
    </reaction>
</comment>
<dbReference type="PANTHER" id="PTHR15184:SF82">
    <property type="entry name" value="ATP SYNTHASE SUBUNIT BETA, MITOCHONDRIAL"/>
    <property type="match status" value="1"/>
</dbReference>
<evidence type="ECO:0000256" key="11">
    <source>
        <dbReference type="ARBA" id="ARBA00022967"/>
    </source>
</evidence>
<dbReference type="OrthoDB" id="14523at2759"/>
<dbReference type="GO" id="GO:0005743">
    <property type="term" value="C:mitochondrial inner membrane"/>
    <property type="evidence" value="ECO:0007669"/>
    <property type="project" value="UniProtKB-SubCell"/>
</dbReference>
<dbReference type="EnsemblPlants" id="Pp3c5_26350V3.1">
    <property type="protein sequence ID" value="Pp3c5_26350V3.1"/>
    <property type="gene ID" value="Pp3c5_26350"/>
</dbReference>
<feature type="domain" description="AAA+ ATPase" evidence="20">
    <location>
        <begin position="221"/>
        <end position="415"/>
    </location>
</feature>
<keyword evidence="13" id="KW-0496">Mitochondrion</keyword>
<keyword evidence="7" id="KW-0375">Hydrogen ion transport</keyword>
<evidence type="ECO:0000256" key="4">
    <source>
        <dbReference type="ARBA" id="ARBA00011648"/>
    </source>
</evidence>
<dbReference type="eggNOG" id="KOG1350">
    <property type="taxonomic scope" value="Eukaryota"/>
</dbReference>
<dbReference type="SMART" id="SM00382">
    <property type="entry name" value="AAA"/>
    <property type="match status" value="1"/>
</dbReference>
<dbReference type="GO" id="GO:0046933">
    <property type="term" value="F:proton-transporting ATP synthase activity, rotational mechanism"/>
    <property type="evidence" value="ECO:0007669"/>
    <property type="project" value="InterPro"/>
</dbReference>
<dbReference type="PaxDb" id="3218-PP1S154_69V6.1"/>
<evidence type="ECO:0000256" key="5">
    <source>
        <dbReference type="ARBA" id="ARBA00022448"/>
    </source>
</evidence>
<keyword evidence="15 18" id="KW-0139">CF(1)</keyword>
<evidence type="ECO:0000313" key="25">
    <source>
        <dbReference type="Proteomes" id="UP000006727"/>
    </source>
</evidence>
<evidence type="ECO:0000256" key="18">
    <source>
        <dbReference type="RuleBase" id="RU003553"/>
    </source>
</evidence>
<comment type="subcellular location">
    <subcellularLocation>
        <location evidence="2">Mitochondrion inner membrane</location>
    </subcellularLocation>
</comment>
<dbReference type="KEGG" id="ppp:112282241"/>
<dbReference type="PIRSF" id="PIRSF039072">
    <property type="entry name" value="ATPase_subunit_beta"/>
    <property type="match status" value="1"/>
</dbReference>
<dbReference type="GO" id="GO:0042776">
    <property type="term" value="P:proton motive force-driven mitochondrial ATP synthesis"/>
    <property type="evidence" value="ECO:0000318"/>
    <property type="project" value="GO_Central"/>
</dbReference>
<dbReference type="STRING" id="3218.A9T281"/>
<dbReference type="Pfam" id="PF22919">
    <property type="entry name" value="ATP-synt_VA_C"/>
    <property type="match status" value="1"/>
</dbReference>
<evidence type="ECO:0000256" key="19">
    <source>
        <dbReference type="SAM" id="MobiDB-lite"/>
    </source>
</evidence>
<keyword evidence="16 18" id="KW-0066">ATP synthesis</keyword>
<protein>
    <recommendedName>
        <fullName evidence="18">ATP synthase subunit beta</fullName>
        <ecNumber evidence="18">7.1.2.2</ecNumber>
    </recommendedName>
</protein>
<dbReference type="SUPFAM" id="SSF52540">
    <property type="entry name" value="P-loop containing nucleoside triphosphate hydrolases"/>
    <property type="match status" value="1"/>
</dbReference>
<dbReference type="Gramene" id="Pp3c5_26350V3.1">
    <property type="protein sequence ID" value="Pp3c5_26350V3.1"/>
    <property type="gene ID" value="Pp3c5_26350"/>
</dbReference>
<dbReference type="SUPFAM" id="SSF47917">
    <property type="entry name" value="C-terminal domain of alpha and beta subunits of F1 ATP synthase"/>
    <property type="match status" value="1"/>
</dbReference>
<dbReference type="EnsemblPlants" id="Pp3c5_26340V3.1">
    <property type="protein sequence ID" value="Pp3c5_26340V3.1"/>
    <property type="gene ID" value="Pp3c5_26340"/>
</dbReference>
<evidence type="ECO:0000313" key="21">
    <source>
        <dbReference type="EMBL" id="PNR54512.1"/>
    </source>
</evidence>
<dbReference type="Gene3D" id="1.10.1140.10">
    <property type="entry name" value="Bovine Mitochondrial F1-atpase, Atp Synthase Beta Chain, Chain D, domain 3"/>
    <property type="match status" value="1"/>
</dbReference>
<keyword evidence="9 18" id="KW-0067">ATP-binding</keyword>
<evidence type="ECO:0000256" key="1">
    <source>
        <dbReference type="ARBA" id="ARBA00003086"/>
    </source>
</evidence>
<dbReference type="InterPro" id="IPR003593">
    <property type="entry name" value="AAA+_ATPase"/>
</dbReference>
<evidence type="ECO:0000256" key="9">
    <source>
        <dbReference type="ARBA" id="ARBA00022840"/>
    </source>
</evidence>
<dbReference type="InterPro" id="IPR020003">
    <property type="entry name" value="ATPase_a/bsu_AS"/>
</dbReference>
<dbReference type="NCBIfam" id="TIGR01039">
    <property type="entry name" value="atpD"/>
    <property type="match status" value="1"/>
</dbReference>
<dbReference type="OMA" id="SMEEGGW"/>
<feature type="compositionally biased region" description="Low complexity" evidence="19">
    <location>
        <begin position="1"/>
        <end position="21"/>
    </location>
</feature>
<reference evidence="23" key="3">
    <citation type="submission" date="2020-12" db="UniProtKB">
        <authorList>
            <consortium name="EnsemblPlants"/>
        </authorList>
    </citation>
    <scope>IDENTIFICATION</scope>
</reference>
<evidence type="ECO:0000313" key="22">
    <source>
        <dbReference type="EMBL" id="PNR54513.1"/>
    </source>
</evidence>
<dbReference type="HAMAP" id="MF_01347">
    <property type="entry name" value="ATP_synth_beta_bact"/>
    <property type="match status" value="1"/>
</dbReference>
<evidence type="ECO:0000256" key="7">
    <source>
        <dbReference type="ARBA" id="ARBA00022781"/>
    </source>
</evidence>
<dbReference type="HOGENOM" id="CLU_022398_0_1_1"/>
<dbReference type="InterPro" id="IPR055190">
    <property type="entry name" value="ATP-synt_VA_C"/>
</dbReference>
<evidence type="ECO:0000256" key="6">
    <source>
        <dbReference type="ARBA" id="ARBA00022741"/>
    </source>
</evidence>
<proteinExistence type="inferred from homology"/>
<keyword evidence="25" id="KW-1185">Reference proteome</keyword>
<dbReference type="EnsemblPlants" id="Pp3c5_26340V3.2">
    <property type="protein sequence ID" value="Pp3c5_26340V3.2"/>
    <property type="gene ID" value="Pp3c5_26340"/>
</dbReference>
<evidence type="ECO:0000256" key="10">
    <source>
        <dbReference type="ARBA" id="ARBA00022946"/>
    </source>
</evidence>
<comment type="subunit">
    <text evidence="18">F-type ATPases have 2 components, CF(1) - the catalytic core - and CF(0) - the membrane proton channel. CF(1) and CF(0) have multiple subunits.</text>
</comment>
<comment type="subunit">
    <text evidence="4">F-type ATPases have 2 components, CF(1) - the catalytic core - and CF(0) - the membrane proton channel. CF(1) has five subunits: alpha(3), beta(3), gamma(1), delta(1), epsilon(1). CF(0) has three main subunits: a, b and c.</text>
</comment>
<keyword evidence="10" id="KW-0809">Transit peptide</keyword>
<dbReference type="SUPFAM" id="SSF50615">
    <property type="entry name" value="N-terminal domain of alpha and beta subunits of F1 ATP synthase"/>
    <property type="match status" value="1"/>
</dbReference>
<dbReference type="InterPro" id="IPR024034">
    <property type="entry name" value="ATPase_F1/V1_b/a_C"/>
</dbReference>
<dbReference type="FunFam" id="1.10.1140.10:FF:000001">
    <property type="entry name" value="ATP synthase subunit beta"/>
    <property type="match status" value="1"/>
</dbReference>
<dbReference type="Pfam" id="PF02874">
    <property type="entry name" value="ATP-synt_ab_N"/>
    <property type="match status" value="1"/>
</dbReference>
<evidence type="ECO:0000256" key="17">
    <source>
        <dbReference type="ARBA" id="ARBA00048383"/>
    </source>
</evidence>
<reference evidence="21 25" key="2">
    <citation type="journal article" date="2018" name="Plant J.">
        <title>The Physcomitrella patens chromosome-scale assembly reveals moss genome structure and evolution.</title>
        <authorList>
            <person name="Lang D."/>
            <person name="Ullrich K.K."/>
            <person name="Murat F."/>
            <person name="Fuchs J."/>
            <person name="Jenkins J."/>
            <person name="Haas F.B."/>
            <person name="Piednoel M."/>
            <person name="Gundlach H."/>
            <person name="Van Bel M."/>
            <person name="Meyberg R."/>
            <person name="Vives C."/>
            <person name="Morata J."/>
            <person name="Symeonidi A."/>
            <person name="Hiss M."/>
            <person name="Muchero W."/>
            <person name="Kamisugi Y."/>
            <person name="Saleh O."/>
            <person name="Blanc G."/>
            <person name="Decker E.L."/>
            <person name="van Gessel N."/>
            <person name="Grimwood J."/>
            <person name="Hayes R.D."/>
            <person name="Graham S.W."/>
            <person name="Gunter L.E."/>
            <person name="McDaniel S.F."/>
            <person name="Hoernstein S.N.W."/>
            <person name="Larsson A."/>
            <person name="Li F.W."/>
            <person name="Perroud P.F."/>
            <person name="Phillips J."/>
            <person name="Ranjan P."/>
            <person name="Rokshar D.S."/>
            <person name="Rothfels C.J."/>
            <person name="Schneider L."/>
            <person name="Shu S."/>
            <person name="Stevenson D.W."/>
            <person name="Thummler F."/>
            <person name="Tillich M."/>
            <person name="Villarreal Aguilar J.C."/>
            <person name="Widiez T."/>
            <person name="Wong G.K."/>
            <person name="Wymore A."/>
            <person name="Zhang Y."/>
            <person name="Zimmer A.D."/>
            <person name="Quatrano R.S."/>
            <person name="Mayer K.F.X."/>
            <person name="Goodstein D."/>
            <person name="Casacuberta J.M."/>
            <person name="Vandepoele K."/>
            <person name="Reski R."/>
            <person name="Cuming A.C."/>
            <person name="Tuskan G.A."/>
            <person name="Maumus F."/>
            <person name="Salse J."/>
            <person name="Schmutz J."/>
            <person name="Rensing S.A."/>
        </authorList>
    </citation>
    <scope>NUCLEOTIDE SEQUENCE [LARGE SCALE GENOMIC DNA]</scope>
    <source>
        <strain evidence="23 25">cv. Gransden 2004</strain>
    </source>
</reference>
<dbReference type="InterPro" id="IPR050053">
    <property type="entry name" value="ATPase_alpha/beta_chains"/>
</dbReference>
<evidence type="ECO:0000256" key="2">
    <source>
        <dbReference type="ARBA" id="ARBA00004273"/>
    </source>
</evidence>
<dbReference type="InterPro" id="IPR005722">
    <property type="entry name" value="ATP_synth_F1_bsu"/>
</dbReference>
<dbReference type="GO" id="GO:0045259">
    <property type="term" value="C:proton-transporting ATP synthase complex"/>
    <property type="evidence" value="ECO:0000318"/>
    <property type="project" value="GO_Central"/>
</dbReference>
<evidence type="ECO:0000256" key="12">
    <source>
        <dbReference type="ARBA" id="ARBA00023065"/>
    </source>
</evidence>
<evidence type="ECO:0000259" key="20">
    <source>
        <dbReference type="SMART" id="SM00382"/>
    </source>
</evidence>
<sequence>MSGRKALAAALRAGSRRLSSSPQPPKGARSFSPNASNGRAVANAAAKGLSRSIFNSARAVTPALARGMSTDNKSTDFTGAGSVGSIATVIGAVVDVKFEKGLPPILTALEVQDHNLRVVLEVAQHLGENTVRTIAMETTDGLVRGQRVLNTGSPIMVPVGRATLGRIINVIGEAIDERGDISREHVLGIHREAPAFVDQGTEMEILETGIKVVDLLAPYQRGGKIGLFGGAGVGKTVLIMELINNIAKAHGGFSVFAGVGERTREGNDLYKEMIESGVIKLGDKQMESKCALVYGQMNEPPGARARVGLTGLTVAEHFRDAEGQDVLFFIDNIFRFTQANSEVSALLGRIPSAVGYQPTLATDLGGLQERITTTQKGSITSVQAIYVPADDLTDPAPATTFAHLDATTVLSRQISELGIYPAVDPLDSTSRMLSPRILGEEHYYCARDVQKVLQNYKNLQDIIAILGMDELSEDDKLTVARARKMQRFLSQPFHVAEVFTGSPGKYVDLKDSVSGFRGVLDGKYDDLPEQAFYMVGGIEEVSQKAEKLAKDMA</sequence>
<dbReference type="Gramene" id="Pp3c5_26350V3.2">
    <property type="protein sequence ID" value="Pp3c5_26350V3.2"/>
    <property type="gene ID" value="Pp3c5_26350"/>
</dbReference>
<feature type="region of interest" description="Disordered" evidence="19">
    <location>
        <begin position="1"/>
        <end position="36"/>
    </location>
</feature>
<dbReference type="FunFam" id="3.40.50.300:FF:000026">
    <property type="entry name" value="ATP synthase subunit beta"/>
    <property type="match status" value="1"/>
</dbReference>
<gene>
    <name evidence="24" type="primary">LOC112282384</name>
    <name evidence="21" type="ORF">PHYPA_008189</name>
    <name evidence="22" type="ORF">PHYPA_008190</name>
</gene>
<dbReference type="PANTHER" id="PTHR15184">
    <property type="entry name" value="ATP SYNTHASE"/>
    <property type="match status" value="1"/>
</dbReference>
<dbReference type="GeneID" id="112282384"/>
<evidence type="ECO:0000313" key="24">
    <source>
        <dbReference type="EnsemblPlants" id="Pp3c5_26350V3.1"/>
    </source>
</evidence>
<dbReference type="CDD" id="cd01133">
    <property type="entry name" value="F1-ATPase_beta_CD"/>
    <property type="match status" value="1"/>
</dbReference>
<evidence type="ECO:0000256" key="8">
    <source>
        <dbReference type="ARBA" id="ARBA00022792"/>
    </source>
</evidence>
<dbReference type="Gene3D" id="3.40.50.300">
    <property type="entry name" value="P-loop containing nucleotide triphosphate hydrolases"/>
    <property type="match status" value="1"/>
</dbReference>
<evidence type="ECO:0000256" key="15">
    <source>
        <dbReference type="ARBA" id="ARBA00023196"/>
    </source>
</evidence>
<dbReference type="Gene3D" id="2.40.10.170">
    <property type="match status" value="1"/>
</dbReference>
<keyword evidence="11" id="KW-1278">Translocase</keyword>
<dbReference type="InterPro" id="IPR027417">
    <property type="entry name" value="P-loop_NTPase"/>
</dbReference>
<dbReference type="EMBL" id="ABEU02000005">
    <property type="protein sequence ID" value="PNR54513.1"/>
    <property type="molecule type" value="Genomic_DNA"/>
</dbReference>
<comment type="function">
    <text evidence="18">Produces ATP from ADP in the presence of a proton gradient across the membrane.</text>
</comment>
<evidence type="ECO:0000256" key="13">
    <source>
        <dbReference type="ARBA" id="ARBA00023128"/>
    </source>
</evidence>
<dbReference type="PROSITE" id="PS00152">
    <property type="entry name" value="ATPASE_ALPHA_BETA"/>
    <property type="match status" value="1"/>
</dbReference>
<reference evidence="21 25" key="1">
    <citation type="journal article" date="2008" name="Science">
        <title>The Physcomitrella genome reveals evolutionary insights into the conquest of land by plants.</title>
        <authorList>
            <person name="Rensing S."/>
            <person name="Lang D."/>
            <person name="Zimmer A."/>
            <person name="Terry A."/>
            <person name="Salamov A."/>
            <person name="Shapiro H."/>
            <person name="Nishiyama T."/>
            <person name="Perroud P.-F."/>
            <person name="Lindquist E."/>
            <person name="Kamisugi Y."/>
            <person name="Tanahashi T."/>
            <person name="Sakakibara K."/>
            <person name="Fujita T."/>
            <person name="Oishi K."/>
            <person name="Shin-I T."/>
            <person name="Kuroki Y."/>
            <person name="Toyoda A."/>
            <person name="Suzuki Y."/>
            <person name="Hashimoto A."/>
            <person name="Yamaguchi K."/>
            <person name="Sugano A."/>
            <person name="Kohara Y."/>
            <person name="Fujiyama A."/>
            <person name="Anterola A."/>
            <person name="Aoki S."/>
            <person name="Ashton N."/>
            <person name="Barbazuk W.B."/>
            <person name="Barker E."/>
            <person name="Bennetzen J."/>
            <person name="Bezanilla M."/>
            <person name="Blankenship R."/>
            <person name="Cho S.H."/>
            <person name="Dutcher S."/>
            <person name="Estelle M."/>
            <person name="Fawcett J.A."/>
            <person name="Gundlach H."/>
            <person name="Hanada K."/>
            <person name="Heyl A."/>
            <person name="Hicks K.A."/>
            <person name="Hugh J."/>
            <person name="Lohr M."/>
            <person name="Mayer K."/>
            <person name="Melkozernov A."/>
            <person name="Murata T."/>
            <person name="Nelson D."/>
            <person name="Pils B."/>
            <person name="Prigge M."/>
            <person name="Reiss B."/>
            <person name="Renner T."/>
            <person name="Rombauts S."/>
            <person name="Rushton P."/>
            <person name="Sanderfoot A."/>
            <person name="Schween G."/>
            <person name="Shiu S.-H."/>
            <person name="Stueber K."/>
            <person name="Theodoulou F.L."/>
            <person name="Tu H."/>
            <person name="Van de Peer Y."/>
            <person name="Verrier P.J."/>
            <person name="Waters E."/>
            <person name="Wood A."/>
            <person name="Yang L."/>
            <person name="Cove D."/>
            <person name="Cuming A."/>
            <person name="Hasebe M."/>
            <person name="Lucas S."/>
            <person name="Mishler D.B."/>
            <person name="Reski R."/>
            <person name="Grigoriev I."/>
            <person name="Quatrano R.S."/>
            <person name="Boore J.L."/>
        </authorList>
    </citation>
    <scope>NUCLEOTIDE SEQUENCE [LARGE SCALE GENOMIC DNA]</scope>
    <source>
        <strain evidence="23 25">cv. Gransden 2004</strain>
    </source>
</reference>
<dbReference type="Proteomes" id="UP000006727">
    <property type="component" value="Chromosome 5"/>
</dbReference>
<dbReference type="RefSeq" id="XP_024375679.1">
    <property type="nucleotide sequence ID" value="XM_024519911.2"/>
</dbReference>
<keyword evidence="12" id="KW-0406">Ion transport</keyword>
<keyword evidence="5" id="KW-0813">Transport</keyword>
<dbReference type="GO" id="GO:0005524">
    <property type="term" value="F:ATP binding"/>
    <property type="evidence" value="ECO:0007669"/>
    <property type="project" value="UniProtKB-KW"/>
</dbReference>
<dbReference type="InterPro" id="IPR036121">
    <property type="entry name" value="ATPase_F1/V1/A1_a/bsu_N_sf"/>
</dbReference>
<evidence type="ECO:0000313" key="23">
    <source>
        <dbReference type="EnsemblPlants" id="Pp3c5_26340V3.1"/>
    </source>
</evidence>
<dbReference type="Gramene" id="Pp3c5_26340V3.1">
    <property type="protein sequence ID" value="Pp3c5_26340V3.1"/>
    <property type="gene ID" value="Pp3c5_26340"/>
</dbReference>
<organism evidence="21">
    <name type="scientific">Physcomitrium patens</name>
    <name type="common">Spreading-leaved earth moss</name>
    <name type="synonym">Physcomitrella patens</name>
    <dbReference type="NCBI Taxonomy" id="3218"/>
    <lineage>
        <taxon>Eukaryota</taxon>
        <taxon>Viridiplantae</taxon>
        <taxon>Streptophyta</taxon>
        <taxon>Embryophyta</taxon>
        <taxon>Bryophyta</taxon>
        <taxon>Bryophytina</taxon>
        <taxon>Bryopsida</taxon>
        <taxon>Funariidae</taxon>
        <taxon>Funariales</taxon>
        <taxon>Funariaceae</taxon>
        <taxon>Physcomitrium</taxon>
    </lineage>
</organism>
<dbReference type="CDD" id="cd18115">
    <property type="entry name" value="ATP-synt_F1_beta_N"/>
    <property type="match status" value="1"/>
</dbReference>
<comment type="function">
    <text evidence="1">Mitochondrial membrane ATP synthase (F(1)F(0) ATP synthase or Complex V) produces ATP from ADP in the presence of a proton gradient across the membrane which is generated by electron transport complexes of the respiratory chain. F-type ATPases consist of two structural domains, F(1) - containing the extramembraneous catalytic core, and F(0) - containing the membrane proton channel, linked together by a central stalk and a peripheral stalk. During catalysis, ATP synthesis in the catalytic domain of F(1) is coupled via a rotary mechanism of the central stalk subunits to proton translocation. Subunits alpha and beta form the catalytic core in F(1). Rotation of the central stalk against the surrounding alpha(3)beta(3) subunits leads to hydrolysis of ATP in three separate catalytic sites on the beta subunits.</text>
</comment>
<dbReference type="CDD" id="cd18110">
    <property type="entry name" value="ATP-synt_F1_beta_C"/>
    <property type="match status" value="1"/>
</dbReference>
<keyword evidence="6 18" id="KW-0547">Nucleotide-binding</keyword>
<evidence type="ECO:0000256" key="3">
    <source>
        <dbReference type="ARBA" id="ARBA00008936"/>
    </source>
</evidence>
<dbReference type="InterPro" id="IPR000194">
    <property type="entry name" value="ATPase_F1/V1/A1_a/bsu_nucl-bd"/>
</dbReference>
<evidence type="ECO:0000256" key="14">
    <source>
        <dbReference type="ARBA" id="ARBA00023136"/>
    </source>
</evidence>
<comment type="similarity">
    <text evidence="3">Belongs to the ATPase alpha/beta chains family.</text>
</comment>
<keyword evidence="8" id="KW-0999">Mitochondrion inner membrane</keyword>
<dbReference type="FunFam" id="2.40.10.170:FF:000006">
    <property type="entry name" value="ATP synthase subunit beta"/>
    <property type="match status" value="1"/>
</dbReference>
<dbReference type="EC" id="7.1.2.2" evidence="18"/>
<accession>A9T281</accession>
<dbReference type="Gramene" id="Pp3c5_26340V3.2">
    <property type="protein sequence ID" value="Pp3c5_26340V3.2"/>
    <property type="gene ID" value="Pp3c5_26340"/>
</dbReference>
<keyword evidence="14" id="KW-0472">Membrane</keyword>
<dbReference type="Pfam" id="PF00006">
    <property type="entry name" value="ATP-synt_ab"/>
    <property type="match status" value="1"/>
</dbReference>